<proteinExistence type="evidence at transcript level"/>
<dbReference type="GO" id="GO:0045259">
    <property type="term" value="C:proton-transporting ATP synthase complex"/>
    <property type="evidence" value="ECO:0007669"/>
    <property type="project" value="UniProtKB-UniRule"/>
</dbReference>
<keyword evidence="8 10" id="KW-0472">Membrane</keyword>
<dbReference type="GO" id="GO:0031966">
    <property type="term" value="C:mitochondrial membrane"/>
    <property type="evidence" value="ECO:0007669"/>
    <property type="project" value="UniProtKB-SubCell"/>
</dbReference>
<dbReference type="EMBL" id="KC741017">
    <property type="protein sequence ID" value="AGM32841.1"/>
    <property type="molecule type" value="mRNA"/>
</dbReference>
<dbReference type="PIRSF" id="PIRSF017835">
    <property type="entry name" value="ATP-synth_g_mitoch_animal"/>
    <property type="match status" value="1"/>
</dbReference>
<evidence type="ECO:0000256" key="5">
    <source>
        <dbReference type="ARBA" id="ARBA00022781"/>
    </source>
</evidence>
<evidence type="ECO:0000256" key="9">
    <source>
        <dbReference type="ARBA" id="ARBA00023310"/>
    </source>
</evidence>
<organism evidence="11">
    <name type="scientific">Coptotermes formosanus</name>
    <name type="common">Formosan subterranean termite</name>
    <dbReference type="NCBI Taxonomy" id="36987"/>
    <lineage>
        <taxon>Eukaryota</taxon>
        <taxon>Metazoa</taxon>
        <taxon>Ecdysozoa</taxon>
        <taxon>Arthropoda</taxon>
        <taxon>Hexapoda</taxon>
        <taxon>Insecta</taxon>
        <taxon>Pterygota</taxon>
        <taxon>Neoptera</taxon>
        <taxon>Polyneoptera</taxon>
        <taxon>Dictyoptera</taxon>
        <taxon>Blattodea</taxon>
        <taxon>Blattoidea</taxon>
        <taxon>Termitoidae</taxon>
        <taxon>Rhinotermitidae</taxon>
        <taxon>Coptotermes</taxon>
    </lineage>
</organism>
<keyword evidence="6 10" id="KW-0406">Ion transport</keyword>
<evidence type="ECO:0000256" key="3">
    <source>
        <dbReference type="ARBA" id="ARBA00022448"/>
    </source>
</evidence>
<name>R4UX05_COPFO</name>
<evidence type="ECO:0000256" key="2">
    <source>
        <dbReference type="ARBA" id="ARBA00005699"/>
    </source>
</evidence>
<evidence type="ECO:0000256" key="1">
    <source>
        <dbReference type="ARBA" id="ARBA00004325"/>
    </source>
</evidence>
<sequence>MAKAVSGLVSKGPSLLKGFIDSATPKYHLFVKYAKVELAPPTPADIPQIRSGIQKLLTGFRTGKWKEATVKEAWLDSLVTAEVVFWFFIGECIGKRSIVGYHV</sequence>
<comment type="subcellular location">
    <subcellularLocation>
        <location evidence="1">Mitochondrion membrane</location>
    </subcellularLocation>
</comment>
<evidence type="ECO:0000256" key="10">
    <source>
        <dbReference type="PIRNR" id="PIRNR017835"/>
    </source>
</evidence>
<keyword evidence="3 10" id="KW-0813">Transport</keyword>
<dbReference type="InterPro" id="IPR016702">
    <property type="entry name" value="ATP5MG_metazoa"/>
</dbReference>
<dbReference type="GO" id="GO:0015078">
    <property type="term" value="F:proton transmembrane transporter activity"/>
    <property type="evidence" value="ECO:0007669"/>
    <property type="project" value="UniProtKB-UniRule"/>
</dbReference>
<dbReference type="GO" id="GO:0015986">
    <property type="term" value="P:proton motive force-driven ATP synthesis"/>
    <property type="evidence" value="ECO:0007669"/>
    <property type="project" value="UniProtKB-UniRule"/>
</dbReference>
<evidence type="ECO:0000256" key="8">
    <source>
        <dbReference type="ARBA" id="ARBA00023136"/>
    </source>
</evidence>
<evidence type="ECO:0000313" key="11">
    <source>
        <dbReference type="EMBL" id="AGM32841.1"/>
    </source>
</evidence>
<evidence type="ECO:0000256" key="7">
    <source>
        <dbReference type="ARBA" id="ARBA00023128"/>
    </source>
</evidence>
<accession>R4UX05</accession>
<keyword evidence="4 10" id="KW-0138">CF(0)</keyword>
<comment type="similarity">
    <text evidence="2 10">Belongs to the ATPase g subunit family.</text>
</comment>
<keyword evidence="9 10" id="KW-0066">ATP synthesis</keyword>
<dbReference type="AlphaFoldDB" id="R4UX05"/>
<keyword evidence="7 10" id="KW-0496">Mitochondrion</keyword>
<evidence type="ECO:0000256" key="4">
    <source>
        <dbReference type="ARBA" id="ARBA00022547"/>
    </source>
</evidence>
<protein>
    <recommendedName>
        <fullName evidence="10">ATP synthase subunit g</fullName>
        <shortName evidence="10">ATPase subunit g</shortName>
    </recommendedName>
</protein>
<dbReference type="PANTHER" id="PTHR12386">
    <property type="entry name" value="ATP SYNTHASE SUBUNIT"/>
    <property type="match status" value="1"/>
</dbReference>
<evidence type="ECO:0000256" key="6">
    <source>
        <dbReference type="ARBA" id="ARBA00023065"/>
    </source>
</evidence>
<dbReference type="InterPro" id="IPR006808">
    <property type="entry name" value="ATP_synth_F0_gsu_mt"/>
</dbReference>
<dbReference type="Pfam" id="PF04718">
    <property type="entry name" value="ATP-synt_G"/>
    <property type="match status" value="1"/>
</dbReference>
<keyword evidence="5 10" id="KW-0375">Hydrogen ion transport</keyword>
<reference evidence="11" key="1">
    <citation type="submission" date="2013-03" db="EMBL/GenBank/DDBJ databases">
        <title>Immune-Related transcriptome of Coptotermes formosanus Shiraki workers: the defense mechanism.</title>
        <authorList>
            <person name="Hussain A."/>
            <person name="Li Y.F."/>
            <person name="Wen S.Y."/>
        </authorList>
    </citation>
    <scope>NUCLEOTIDE SEQUENCE</scope>
</reference>